<dbReference type="AlphaFoldDB" id="A0A318UGN5"/>
<dbReference type="PROSITE" id="PS51257">
    <property type="entry name" value="PROKAR_LIPOPROTEIN"/>
    <property type="match status" value="1"/>
</dbReference>
<sequence>MRQKFLLLLCIATLGLASCKKETYIQEPQARTYNYTIQPNQWVSNSGGLNYTANIKLSALDKVTLDDEGVLVYLSHPANNNSDIQLPYTYDVNSYTYELYIGGINIDIQSSDAQATAPKAPTKPVFVKIVVVPSKYAGNAGN</sequence>
<organism evidence="1 2">
    <name type="scientific">Pedobacter nutrimenti</name>
    <dbReference type="NCBI Taxonomy" id="1241337"/>
    <lineage>
        <taxon>Bacteria</taxon>
        <taxon>Pseudomonadati</taxon>
        <taxon>Bacteroidota</taxon>
        <taxon>Sphingobacteriia</taxon>
        <taxon>Sphingobacteriales</taxon>
        <taxon>Sphingobacteriaceae</taxon>
        <taxon>Pedobacter</taxon>
    </lineage>
</organism>
<evidence type="ECO:0000313" key="2">
    <source>
        <dbReference type="Proteomes" id="UP000248198"/>
    </source>
</evidence>
<accession>A0A318UGN5</accession>
<gene>
    <name evidence="1" type="ORF">B0O44_104329</name>
</gene>
<reference evidence="1 2" key="1">
    <citation type="submission" date="2018-06" db="EMBL/GenBank/DDBJ databases">
        <title>Genomic Encyclopedia of Archaeal and Bacterial Type Strains, Phase II (KMG-II): from individual species to whole genera.</title>
        <authorList>
            <person name="Goeker M."/>
        </authorList>
    </citation>
    <scope>NUCLEOTIDE SEQUENCE [LARGE SCALE GENOMIC DNA]</scope>
    <source>
        <strain evidence="1 2">DSM 27372</strain>
    </source>
</reference>
<proteinExistence type="predicted"/>
<evidence type="ECO:0000313" key="1">
    <source>
        <dbReference type="EMBL" id="PYF74158.1"/>
    </source>
</evidence>
<protein>
    <submittedName>
        <fullName evidence="1">Uncharacterized protein</fullName>
    </submittedName>
</protein>
<name>A0A318UGN5_9SPHI</name>
<comment type="caution">
    <text evidence="1">The sequence shown here is derived from an EMBL/GenBank/DDBJ whole genome shotgun (WGS) entry which is preliminary data.</text>
</comment>
<keyword evidence="2" id="KW-1185">Reference proteome</keyword>
<dbReference type="Proteomes" id="UP000248198">
    <property type="component" value="Unassembled WGS sequence"/>
</dbReference>
<dbReference type="RefSeq" id="WP_245943658.1">
    <property type="nucleotide sequence ID" value="NZ_QKLU01000004.1"/>
</dbReference>
<dbReference type="EMBL" id="QKLU01000004">
    <property type="protein sequence ID" value="PYF74158.1"/>
    <property type="molecule type" value="Genomic_DNA"/>
</dbReference>